<proteinExistence type="predicted"/>
<gene>
    <name evidence="1" type="ORF">DHW61_01295</name>
</gene>
<protein>
    <submittedName>
        <fullName evidence="1">Rubrerythrin</fullName>
    </submittedName>
</protein>
<feature type="non-terminal residue" evidence="1">
    <location>
        <position position="1"/>
    </location>
</feature>
<sequence length="42" mass="5166">YRQILFAMQDRIHINMLTEIITDEIRHGILYTYLYSKNNCNF</sequence>
<comment type="caution">
    <text evidence="1">The sequence shown here is derived from an EMBL/GenBank/DDBJ whole genome shotgun (WGS) entry which is preliminary data.</text>
</comment>
<dbReference type="Proteomes" id="UP000262969">
    <property type="component" value="Unassembled WGS sequence"/>
</dbReference>
<organism evidence="1 2">
    <name type="scientific">Lachnoclostridium phytofermentans</name>
    <dbReference type="NCBI Taxonomy" id="66219"/>
    <lineage>
        <taxon>Bacteria</taxon>
        <taxon>Bacillati</taxon>
        <taxon>Bacillota</taxon>
        <taxon>Clostridia</taxon>
        <taxon>Lachnospirales</taxon>
        <taxon>Lachnospiraceae</taxon>
    </lineage>
</organism>
<dbReference type="EMBL" id="DPVV01000049">
    <property type="protein sequence ID" value="HCL01056.1"/>
    <property type="molecule type" value="Genomic_DNA"/>
</dbReference>
<accession>A0A3D2X243</accession>
<name>A0A3D2X243_9FIRM</name>
<dbReference type="AlphaFoldDB" id="A0A3D2X243"/>
<evidence type="ECO:0000313" key="2">
    <source>
        <dbReference type="Proteomes" id="UP000262969"/>
    </source>
</evidence>
<evidence type="ECO:0000313" key="1">
    <source>
        <dbReference type="EMBL" id="HCL01056.1"/>
    </source>
</evidence>
<reference evidence="1 2" key="1">
    <citation type="journal article" date="2018" name="Nat. Biotechnol.">
        <title>A standardized bacterial taxonomy based on genome phylogeny substantially revises the tree of life.</title>
        <authorList>
            <person name="Parks D.H."/>
            <person name="Chuvochina M."/>
            <person name="Waite D.W."/>
            <person name="Rinke C."/>
            <person name="Skarshewski A."/>
            <person name="Chaumeil P.A."/>
            <person name="Hugenholtz P."/>
        </authorList>
    </citation>
    <scope>NUCLEOTIDE SEQUENCE [LARGE SCALE GENOMIC DNA]</scope>
    <source>
        <strain evidence="1">UBA11728</strain>
    </source>
</reference>